<keyword evidence="8" id="KW-0472">Membrane</keyword>
<reference evidence="10 11" key="1">
    <citation type="submission" date="2016-11" db="EMBL/GenBank/DDBJ databases">
        <authorList>
            <person name="Jaros S."/>
            <person name="Januszkiewicz K."/>
            <person name="Wedrychowicz H."/>
        </authorList>
    </citation>
    <scope>NUCLEOTIDE SEQUENCE [LARGE SCALE GENOMIC DNA]</scope>
    <source>
        <strain evidence="10 11">DSM 21637</strain>
    </source>
</reference>
<evidence type="ECO:0000259" key="9">
    <source>
        <dbReference type="Pfam" id="PF01435"/>
    </source>
</evidence>
<dbReference type="PANTHER" id="PTHR22726">
    <property type="entry name" value="METALLOENDOPEPTIDASE OMA1"/>
    <property type="match status" value="1"/>
</dbReference>
<keyword evidence="7" id="KW-0802">TPR repeat</keyword>
<keyword evidence="2 10" id="KW-0645">Protease</keyword>
<keyword evidence="6" id="KW-0482">Metalloprotease</keyword>
<evidence type="ECO:0000256" key="7">
    <source>
        <dbReference type="PROSITE-ProRule" id="PRU00339"/>
    </source>
</evidence>
<evidence type="ECO:0000256" key="2">
    <source>
        <dbReference type="ARBA" id="ARBA00022670"/>
    </source>
</evidence>
<dbReference type="STRING" id="1122209.SAMN02745752_00625"/>
<evidence type="ECO:0000256" key="4">
    <source>
        <dbReference type="ARBA" id="ARBA00022801"/>
    </source>
</evidence>
<dbReference type="PANTHER" id="PTHR22726:SF24">
    <property type="entry name" value="M48 FAMILY METALLOPEPTIDASE"/>
    <property type="match status" value="1"/>
</dbReference>
<proteinExistence type="predicted"/>
<keyword evidence="11" id="KW-1185">Reference proteome</keyword>
<evidence type="ECO:0000313" key="11">
    <source>
        <dbReference type="Proteomes" id="UP000182350"/>
    </source>
</evidence>
<keyword evidence="8" id="KW-1133">Transmembrane helix</keyword>
<dbReference type="GO" id="GO:0051603">
    <property type="term" value="P:proteolysis involved in protein catabolic process"/>
    <property type="evidence" value="ECO:0007669"/>
    <property type="project" value="TreeGrafter"/>
</dbReference>
<feature type="domain" description="Peptidase M48" evidence="9">
    <location>
        <begin position="79"/>
        <end position="264"/>
    </location>
</feature>
<dbReference type="Pfam" id="PF01435">
    <property type="entry name" value="Peptidase_M48"/>
    <property type="match status" value="1"/>
</dbReference>
<dbReference type="InterPro" id="IPR001915">
    <property type="entry name" value="Peptidase_M48"/>
</dbReference>
<dbReference type="GO" id="GO:0046872">
    <property type="term" value="F:metal ion binding"/>
    <property type="evidence" value="ECO:0007669"/>
    <property type="project" value="UniProtKB-KW"/>
</dbReference>
<accession>A0A1K1UJ22</accession>
<dbReference type="Proteomes" id="UP000182350">
    <property type="component" value="Unassembled WGS sequence"/>
</dbReference>
<dbReference type="GO" id="GO:0004222">
    <property type="term" value="F:metalloendopeptidase activity"/>
    <property type="evidence" value="ECO:0007669"/>
    <property type="project" value="InterPro"/>
</dbReference>
<feature type="repeat" description="TPR" evidence="7">
    <location>
        <begin position="330"/>
        <end position="363"/>
    </location>
</feature>
<dbReference type="GO" id="GO:0016020">
    <property type="term" value="C:membrane"/>
    <property type="evidence" value="ECO:0007669"/>
    <property type="project" value="TreeGrafter"/>
</dbReference>
<evidence type="ECO:0000256" key="1">
    <source>
        <dbReference type="ARBA" id="ARBA00001947"/>
    </source>
</evidence>
<keyword evidence="3" id="KW-0479">Metal-binding</keyword>
<dbReference type="Gene3D" id="3.30.2010.10">
    <property type="entry name" value="Metalloproteases ('zincins'), catalytic domain"/>
    <property type="match status" value="1"/>
</dbReference>
<gene>
    <name evidence="10" type="ORF">SAMN02745752_00625</name>
</gene>
<dbReference type="SUPFAM" id="SSF48452">
    <property type="entry name" value="TPR-like"/>
    <property type="match status" value="1"/>
</dbReference>
<dbReference type="InterPro" id="IPR019734">
    <property type="entry name" value="TPR_rpt"/>
</dbReference>
<dbReference type="PROSITE" id="PS50005">
    <property type="entry name" value="TPR"/>
    <property type="match status" value="1"/>
</dbReference>
<dbReference type="SMART" id="SM00028">
    <property type="entry name" value="TPR"/>
    <property type="match status" value="3"/>
</dbReference>
<sequence>MKDQELQSMNLADGKLTRRQLLWLMAIASGGVMTGCSVNPVTGKRELVLMSASDERRIDRQHAPHQISADYGVTQDAQLQAYVAGIGQSIGRRSHRPEVDYSYNALNANYINAYAFPGGTIGITRGILLAMDSEAELAALIGHEVGHVTARHTAQRMTKQTLAGVAVAGAGVAIGSRTSDTTTALALGLGGIAAGALLATYSRSDERQADSLGIEYMTRAGYSPDGMVDLMNMLQSLSNSQPSAIEQMFSSHPMSSERYRDAQREATGRYASHRSKPMHRERYMDNTAGLRRISSAIQRQQLAEMHLGQGRHADAVTALESSLQVAPQDYTGLVMLGKAWMMQERYDQADRWLQDAIRVYPQEAQAQHLSGVALLQQNKPDAALNRFQTYKRLLPGNPNTDFFIGVSHERLQQIPEATAAFQSFLQQGGSGQQAEYARARLNSWGA</sequence>
<feature type="transmembrane region" description="Helical" evidence="8">
    <location>
        <begin position="21"/>
        <end position="41"/>
    </location>
</feature>
<comment type="cofactor">
    <cofactor evidence="1">
        <name>Zn(2+)</name>
        <dbReference type="ChEBI" id="CHEBI:29105"/>
    </cofactor>
</comment>
<evidence type="ECO:0000256" key="6">
    <source>
        <dbReference type="ARBA" id="ARBA00023049"/>
    </source>
</evidence>
<evidence type="ECO:0000256" key="8">
    <source>
        <dbReference type="SAM" id="Phobius"/>
    </source>
</evidence>
<evidence type="ECO:0000256" key="3">
    <source>
        <dbReference type="ARBA" id="ARBA00022723"/>
    </source>
</evidence>
<keyword evidence="8" id="KW-0812">Transmembrane</keyword>
<keyword evidence="4" id="KW-0378">Hydrolase</keyword>
<protein>
    <submittedName>
        <fullName evidence="10">Putative Zn-dependent protease, contains TPR repeats</fullName>
    </submittedName>
</protein>
<dbReference type="EMBL" id="FPJW01000001">
    <property type="protein sequence ID" value="SFX12333.1"/>
    <property type="molecule type" value="Genomic_DNA"/>
</dbReference>
<dbReference type="AlphaFoldDB" id="A0A1K1UJ22"/>
<dbReference type="InterPro" id="IPR051156">
    <property type="entry name" value="Mito/Outer_Membr_Metalloprot"/>
</dbReference>
<dbReference type="InterPro" id="IPR011990">
    <property type="entry name" value="TPR-like_helical_dom_sf"/>
</dbReference>
<dbReference type="Pfam" id="PF14559">
    <property type="entry name" value="TPR_19"/>
    <property type="match status" value="1"/>
</dbReference>
<dbReference type="RefSeq" id="WP_084661826.1">
    <property type="nucleotide sequence ID" value="NZ_FPJW01000001.1"/>
</dbReference>
<dbReference type="Gene3D" id="1.25.40.10">
    <property type="entry name" value="Tetratricopeptide repeat domain"/>
    <property type="match status" value="1"/>
</dbReference>
<keyword evidence="5" id="KW-0862">Zinc</keyword>
<evidence type="ECO:0000256" key="5">
    <source>
        <dbReference type="ARBA" id="ARBA00022833"/>
    </source>
</evidence>
<evidence type="ECO:0000313" key="10">
    <source>
        <dbReference type="EMBL" id="SFX12333.1"/>
    </source>
</evidence>
<name>A0A1K1UJ22_9GAMM</name>
<organism evidence="10 11">
    <name type="scientific">Marinospirillum alkaliphilum DSM 21637</name>
    <dbReference type="NCBI Taxonomy" id="1122209"/>
    <lineage>
        <taxon>Bacteria</taxon>
        <taxon>Pseudomonadati</taxon>
        <taxon>Pseudomonadota</taxon>
        <taxon>Gammaproteobacteria</taxon>
        <taxon>Oceanospirillales</taxon>
        <taxon>Oceanospirillaceae</taxon>
        <taxon>Marinospirillum</taxon>
    </lineage>
</organism>